<dbReference type="GeneID" id="11502554"/>
<dbReference type="HOGENOM" id="CLU_022670_9_0_1"/>
<dbReference type="CDD" id="cd00105">
    <property type="entry name" value="KH-I"/>
    <property type="match status" value="1"/>
</dbReference>
<dbReference type="OrthoDB" id="1937934at2759"/>
<gene>
    <name evidence="6" type="primary">TDEL0A01690</name>
    <name evidence="6" type="ORF">TDEL_0A01690</name>
</gene>
<feature type="domain" description="K Homology" evidence="5">
    <location>
        <begin position="350"/>
        <end position="420"/>
    </location>
</feature>
<keyword evidence="1" id="KW-0677">Repeat</keyword>
<dbReference type="Pfam" id="PF00013">
    <property type="entry name" value="KH_1"/>
    <property type="match status" value="3"/>
</dbReference>
<dbReference type="GO" id="GO:0005634">
    <property type="term" value="C:nucleus"/>
    <property type="evidence" value="ECO:0007669"/>
    <property type="project" value="EnsemblFungi"/>
</dbReference>
<evidence type="ECO:0000256" key="4">
    <source>
        <dbReference type="SAM" id="MobiDB-lite"/>
    </source>
</evidence>
<dbReference type="InParanoid" id="G8ZLK7"/>
<dbReference type="PROSITE" id="PS50084">
    <property type="entry name" value="KH_TYPE_1"/>
    <property type="match status" value="3"/>
</dbReference>
<dbReference type="SMART" id="SM00322">
    <property type="entry name" value="KH"/>
    <property type="match status" value="3"/>
</dbReference>
<dbReference type="eggNOG" id="KOG2190">
    <property type="taxonomic scope" value="Eukaryota"/>
</dbReference>
<evidence type="ECO:0000256" key="3">
    <source>
        <dbReference type="PROSITE-ProRule" id="PRU00117"/>
    </source>
</evidence>
<dbReference type="FunCoup" id="G8ZLK7">
    <property type="interactions" value="820"/>
</dbReference>
<feature type="domain" description="K Homology" evidence="5">
    <location>
        <begin position="81"/>
        <end position="151"/>
    </location>
</feature>
<reference evidence="6 7" key="1">
    <citation type="journal article" date="2011" name="Proc. Natl. Acad. Sci. U.S.A.">
        <title>Evolutionary erosion of yeast sex chromosomes by mating-type switching accidents.</title>
        <authorList>
            <person name="Gordon J.L."/>
            <person name="Armisen D."/>
            <person name="Proux-Wera E."/>
            <person name="Oheigeartaigh S.S."/>
            <person name="Byrne K.P."/>
            <person name="Wolfe K.H."/>
        </authorList>
    </citation>
    <scope>NUCLEOTIDE SEQUENCE [LARGE SCALE GENOMIC DNA]</scope>
    <source>
        <strain evidence="7">ATCC 10662 / CBS 1146 / NBRC 0425 / NCYC 2629 / NRRL Y-866</strain>
    </source>
</reference>
<dbReference type="InterPro" id="IPR004087">
    <property type="entry name" value="KH_dom"/>
</dbReference>
<dbReference type="RefSeq" id="XP_003678712.1">
    <property type="nucleotide sequence ID" value="XM_003678664.1"/>
</dbReference>
<dbReference type="PANTHER" id="PTHR10288">
    <property type="entry name" value="KH DOMAIN CONTAINING RNA BINDING PROTEIN"/>
    <property type="match status" value="1"/>
</dbReference>
<feature type="compositionally biased region" description="Polar residues" evidence="4">
    <location>
        <begin position="1"/>
        <end position="12"/>
    </location>
</feature>
<dbReference type="InterPro" id="IPR036612">
    <property type="entry name" value="KH_dom_type_1_sf"/>
</dbReference>
<evidence type="ECO:0000313" key="6">
    <source>
        <dbReference type="EMBL" id="CCE89501.1"/>
    </source>
</evidence>
<evidence type="ECO:0000256" key="1">
    <source>
        <dbReference type="ARBA" id="ARBA00022737"/>
    </source>
</evidence>
<evidence type="ECO:0000256" key="2">
    <source>
        <dbReference type="ARBA" id="ARBA00022884"/>
    </source>
</evidence>
<dbReference type="Proteomes" id="UP000005627">
    <property type="component" value="Chromosome 1"/>
</dbReference>
<organism evidence="6 7">
    <name type="scientific">Torulaspora delbrueckii</name>
    <name type="common">Yeast</name>
    <name type="synonym">Candida colliculosa</name>
    <dbReference type="NCBI Taxonomy" id="4950"/>
    <lineage>
        <taxon>Eukaryota</taxon>
        <taxon>Fungi</taxon>
        <taxon>Dikarya</taxon>
        <taxon>Ascomycota</taxon>
        <taxon>Saccharomycotina</taxon>
        <taxon>Saccharomycetes</taxon>
        <taxon>Saccharomycetales</taxon>
        <taxon>Saccharomycetaceae</taxon>
        <taxon>Torulaspora</taxon>
    </lineage>
</organism>
<dbReference type="SUPFAM" id="SSF54791">
    <property type="entry name" value="Eukaryotic type KH-domain (KH-domain type I)"/>
    <property type="match status" value="3"/>
</dbReference>
<keyword evidence="2 3" id="KW-0694">RNA-binding</keyword>
<dbReference type="InterPro" id="IPR004088">
    <property type="entry name" value="KH_dom_type_1"/>
</dbReference>
<protein>
    <recommendedName>
        <fullName evidence="5">K Homology domain-containing protein</fullName>
    </recommendedName>
</protein>
<evidence type="ECO:0000313" key="7">
    <source>
        <dbReference type="Proteomes" id="UP000005627"/>
    </source>
</evidence>
<feature type="region of interest" description="Disordered" evidence="4">
    <location>
        <begin position="1"/>
        <end position="77"/>
    </location>
</feature>
<dbReference type="GO" id="GO:0003729">
    <property type="term" value="F:mRNA binding"/>
    <property type="evidence" value="ECO:0007669"/>
    <property type="project" value="EnsemblFungi"/>
</dbReference>
<proteinExistence type="predicted"/>
<dbReference type="CDD" id="cd22438">
    <property type="entry name" value="KH-I_PCBP_rpt1"/>
    <property type="match status" value="1"/>
</dbReference>
<evidence type="ECO:0000259" key="5">
    <source>
        <dbReference type="SMART" id="SM00322"/>
    </source>
</evidence>
<dbReference type="EMBL" id="HE616742">
    <property type="protein sequence ID" value="CCE89501.1"/>
    <property type="molecule type" value="Genomic_DNA"/>
</dbReference>
<name>G8ZLK7_TORDE</name>
<dbReference type="Gene3D" id="3.30.1370.10">
    <property type="entry name" value="K Homology domain, type 1"/>
    <property type="match status" value="3"/>
</dbReference>
<dbReference type="GO" id="GO:0000723">
    <property type="term" value="P:telomere maintenance"/>
    <property type="evidence" value="ECO:0007669"/>
    <property type="project" value="EnsemblFungi"/>
</dbReference>
<dbReference type="AlphaFoldDB" id="G8ZLK7"/>
<dbReference type="KEGG" id="tdl:TDEL_0A01690"/>
<feature type="domain" description="K Homology" evidence="5">
    <location>
        <begin position="164"/>
        <end position="235"/>
    </location>
</feature>
<sequence>MASTDGNGTMSPNLLKRKKEDCAEEQLEAEIKRVALDDDTELPAVGNEDQRMNGDHSSPQDGEEEHLGSHESIDGMDNSSRHVHLRMLCLVKQASMIVGHKGENISKIKAVTSTRINVSDNVRGVPERVVYVRGSCENVAKAFGMIVRSINDRHGEEGYDGNSIMSTINLLISHHLMGCIIGKHGSRLREIEELSAARLSASPQQLIMSNDRILSITGVADAIHIATFYIGQTIMKCKEAFKSKKAIFYQPSPVYSVLVNGASHGGYSHQKHHQYHPNDKYTNSRAGKRVVRPAMMATTPTAQPLPQENNGSQVTYTAAAAANATSFTPSFTIPNVRIIDEPAPPAQTMAIIEQEVYIDENYVGNIIGKEGKHINSIKEATGCSIYIADPVEGSLERRLTVKGTSMGSQAAIMLISNKIEIDRANKERNR</sequence>
<dbReference type="STRING" id="1076872.G8ZLK7"/>
<accession>G8ZLK7</accession>
<dbReference type="GO" id="GO:0005737">
    <property type="term" value="C:cytoplasm"/>
    <property type="evidence" value="ECO:0007669"/>
    <property type="project" value="EnsemblFungi"/>
</dbReference>
<keyword evidence="7" id="KW-1185">Reference proteome</keyword>